<dbReference type="Pfam" id="PF02441">
    <property type="entry name" value="Flavoprotein"/>
    <property type="match status" value="1"/>
</dbReference>
<dbReference type="KEGG" id="cpb:Cphamn1_0366"/>
<feature type="binding site" evidence="3">
    <location>
        <position position="286"/>
    </location>
    <ligand>
        <name>CTP</name>
        <dbReference type="ChEBI" id="CHEBI:37563"/>
    </ligand>
</feature>
<keyword evidence="3 4" id="KW-0436">Ligase</keyword>
<dbReference type="GO" id="GO:0010181">
    <property type="term" value="F:FMN binding"/>
    <property type="evidence" value="ECO:0007669"/>
    <property type="project" value="UniProtKB-UniRule"/>
</dbReference>
<evidence type="ECO:0000256" key="3">
    <source>
        <dbReference type="HAMAP-Rule" id="MF_02225"/>
    </source>
</evidence>
<dbReference type="GO" id="GO:0071513">
    <property type="term" value="C:phosphopantothenoylcysteine decarboxylase complex"/>
    <property type="evidence" value="ECO:0007669"/>
    <property type="project" value="TreeGrafter"/>
</dbReference>
<comment type="catalytic activity">
    <reaction evidence="3 4">
        <text>(R)-4'-phosphopantothenate + L-cysteine + CTP = N-[(R)-4-phosphopantothenoyl]-L-cysteine + CMP + diphosphate + H(+)</text>
        <dbReference type="Rhea" id="RHEA:19397"/>
        <dbReference type="ChEBI" id="CHEBI:10986"/>
        <dbReference type="ChEBI" id="CHEBI:15378"/>
        <dbReference type="ChEBI" id="CHEBI:33019"/>
        <dbReference type="ChEBI" id="CHEBI:35235"/>
        <dbReference type="ChEBI" id="CHEBI:37563"/>
        <dbReference type="ChEBI" id="CHEBI:59458"/>
        <dbReference type="ChEBI" id="CHEBI:60377"/>
        <dbReference type="EC" id="6.3.2.5"/>
    </reaction>
</comment>
<dbReference type="InterPro" id="IPR036551">
    <property type="entry name" value="Flavin_trans-like"/>
</dbReference>
<comment type="pathway">
    <text evidence="3 4">Cofactor biosynthesis; coenzyme A biosynthesis; CoA from (R)-pantothenate: step 3/5.</text>
</comment>
<keyword evidence="3 4" id="KW-0288">FMN</keyword>
<keyword evidence="3 4" id="KW-0285">Flavoprotein</keyword>
<keyword evidence="3" id="KW-0479">Metal-binding</keyword>
<dbReference type="Gene3D" id="3.40.50.1950">
    <property type="entry name" value="Flavin prenyltransferase-like"/>
    <property type="match status" value="1"/>
</dbReference>
<dbReference type="PANTHER" id="PTHR14359:SF6">
    <property type="entry name" value="PHOSPHOPANTOTHENOYLCYSTEINE DECARBOXYLASE"/>
    <property type="match status" value="1"/>
</dbReference>
<dbReference type="OrthoDB" id="9802554at2"/>
<comment type="pathway">
    <text evidence="3 4">Cofactor biosynthesis; coenzyme A biosynthesis; CoA from (R)-pantothenate: step 2/5.</text>
</comment>
<dbReference type="InterPro" id="IPR003382">
    <property type="entry name" value="Flavoprotein"/>
</dbReference>
<feature type="region of interest" description="Phosphopantothenoylcysteine decarboxylase" evidence="3">
    <location>
        <begin position="1"/>
        <end position="197"/>
    </location>
</feature>
<comment type="function">
    <text evidence="3">Catalyzes two sequential steps in the biosynthesis of coenzyme A. In the first step cysteine is conjugated to 4'-phosphopantothenate to form 4-phosphopantothenoylcysteine. In the second step the latter compound is decarboxylated to form 4'-phosphopantotheine.</text>
</comment>
<protein>
    <recommendedName>
        <fullName evidence="3">Coenzyme A biosynthesis bifunctional protein CoaBC</fullName>
    </recommendedName>
    <alternativeName>
        <fullName evidence="3">DNA/pantothenate metabolism flavoprotein</fullName>
    </alternativeName>
    <alternativeName>
        <fullName evidence="3">Phosphopantothenoylcysteine synthetase/decarboxylase</fullName>
        <shortName evidence="3">PPCS-PPCDC</shortName>
    </alternativeName>
    <domain>
        <recommendedName>
            <fullName evidence="3">Phosphopantothenoylcysteine decarboxylase</fullName>
            <shortName evidence="3">PPC decarboxylase</shortName>
            <shortName evidence="3">PPC-DC</shortName>
            <ecNumber evidence="3">4.1.1.36</ecNumber>
        </recommendedName>
        <alternativeName>
            <fullName evidence="3">CoaC</fullName>
        </alternativeName>
    </domain>
    <domain>
        <recommendedName>
            <fullName evidence="3">Phosphopantothenate--cysteine ligase</fullName>
            <ecNumber evidence="3">6.3.2.5</ecNumber>
        </recommendedName>
        <alternativeName>
            <fullName evidence="3">CoaB</fullName>
        </alternativeName>
        <alternativeName>
            <fullName evidence="3">Phosphopantothenoylcysteine synthetase</fullName>
            <shortName evidence="3">PPC synthetase</shortName>
            <shortName evidence="3">PPC-S</shortName>
        </alternativeName>
    </domain>
</protein>
<feature type="binding site" evidence="3">
    <location>
        <position position="331"/>
    </location>
    <ligand>
        <name>CTP</name>
        <dbReference type="ChEBI" id="CHEBI:37563"/>
    </ligand>
</feature>
<sequence>MKLNDKNILLGVCGGIAAYKIPLLIRLLKKQGANVRVVVTRAATRFVTELTLSTLSQEPVCQDIFPDGSSTDEWTRHIAIGEWADAYVIAPATANTIAKLAAGICDDMLSASFITLRPNKPKLLFPAMDGEMFESASVQRNLSWLSEQGCIVVNPESGQLASGQCGTGRMPEPETITDVIEQAVTITQNDSVLRGKSVVITAGPTREKIDDVRFISNYSSGKMGFALAKAAAAKGAEVTLITGPVHLHTPEGVTRLNVESSEEMQNAVREHHTSCDIFIGAAAVADYRPVEAISGKFRKEHETMEISLVKNPDILAGFSEQKKAHQLAIGFSLETAGNLDHAKAKLKQKKLDLIAYNTFDGKTSGFEVDTNMLTLIDNSLSIQELPLLSKQKAAEKMLDAIEKLLNSSK</sequence>
<dbReference type="GO" id="GO:0046872">
    <property type="term" value="F:metal ion binding"/>
    <property type="evidence" value="ECO:0007669"/>
    <property type="project" value="UniProtKB-KW"/>
</dbReference>
<comment type="caution">
    <text evidence="3">Lacks conserved residue(s) required for the propagation of feature annotation.</text>
</comment>
<evidence type="ECO:0000256" key="1">
    <source>
        <dbReference type="ARBA" id="ARBA00022793"/>
    </source>
</evidence>
<keyword evidence="3" id="KW-0511">Multifunctional enzyme</keyword>
<dbReference type="EMBL" id="CP001101">
    <property type="protein sequence ID" value="ACE03333.1"/>
    <property type="molecule type" value="Genomic_DNA"/>
</dbReference>
<evidence type="ECO:0000313" key="7">
    <source>
        <dbReference type="EMBL" id="ACE03333.1"/>
    </source>
</evidence>
<feature type="domain" description="Flavoprotein" evidence="5">
    <location>
        <begin position="6"/>
        <end position="183"/>
    </location>
</feature>
<dbReference type="GO" id="GO:0015941">
    <property type="term" value="P:pantothenate catabolic process"/>
    <property type="evidence" value="ECO:0007669"/>
    <property type="project" value="InterPro"/>
</dbReference>
<gene>
    <name evidence="3" type="primary">coaBC</name>
    <name evidence="7" type="ordered locus">Cphamn1_0366</name>
</gene>
<proteinExistence type="inferred from homology"/>
<keyword evidence="2 3" id="KW-0456">Lyase</keyword>
<dbReference type="Gene3D" id="3.40.50.10300">
    <property type="entry name" value="CoaB-like"/>
    <property type="match status" value="1"/>
</dbReference>
<dbReference type="InterPro" id="IPR007085">
    <property type="entry name" value="DNA/pantothenate-metab_flavo_C"/>
</dbReference>
<dbReference type="eggNOG" id="COG0452">
    <property type="taxonomic scope" value="Bacteria"/>
</dbReference>
<keyword evidence="3" id="KW-0460">Magnesium</keyword>
<dbReference type="GO" id="GO:0015937">
    <property type="term" value="P:coenzyme A biosynthetic process"/>
    <property type="evidence" value="ECO:0007669"/>
    <property type="project" value="UniProtKB-UniRule"/>
</dbReference>
<feature type="binding site" evidence="3">
    <location>
        <position position="296"/>
    </location>
    <ligand>
        <name>CTP</name>
        <dbReference type="ChEBI" id="CHEBI:37563"/>
    </ligand>
</feature>
<dbReference type="Pfam" id="PF04127">
    <property type="entry name" value="DFP"/>
    <property type="match status" value="1"/>
</dbReference>
<evidence type="ECO:0000256" key="2">
    <source>
        <dbReference type="ARBA" id="ARBA00023239"/>
    </source>
</evidence>
<comment type="catalytic activity">
    <reaction evidence="3 4">
        <text>N-[(R)-4-phosphopantothenoyl]-L-cysteine + H(+) = (R)-4'-phosphopantetheine + CO2</text>
        <dbReference type="Rhea" id="RHEA:16793"/>
        <dbReference type="ChEBI" id="CHEBI:15378"/>
        <dbReference type="ChEBI" id="CHEBI:16526"/>
        <dbReference type="ChEBI" id="CHEBI:59458"/>
        <dbReference type="ChEBI" id="CHEBI:61723"/>
        <dbReference type="EC" id="4.1.1.36"/>
    </reaction>
</comment>
<dbReference type="EC" id="6.3.2.5" evidence="3"/>
<dbReference type="UniPathway" id="UPA00241">
    <property type="reaction ID" value="UER00353"/>
</dbReference>
<name>B3ELK4_CHLPB</name>
<comment type="function">
    <text evidence="4">Catalyzes two steps in the biosynthesis of coenzyme A. In the first step cysteine is conjugated to 4'-phosphopantothenate to form 4-phosphopantothenoylcysteine, in the latter compound is decarboxylated to form 4'-phosphopantotheine.</text>
</comment>
<feature type="binding site" evidence="3">
    <location>
        <position position="345"/>
    </location>
    <ligand>
        <name>CTP</name>
        <dbReference type="ChEBI" id="CHEBI:37563"/>
    </ligand>
</feature>
<organism evidence="7">
    <name type="scientific">Chlorobium phaeobacteroides (strain BS1)</name>
    <dbReference type="NCBI Taxonomy" id="331678"/>
    <lineage>
        <taxon>Bacteria</taxon>
        <taxon>Pseudomonadati</taxon>
        <taxon>Chlorobiota</taxon>
        <taxon>Chlorobiia</taxon>
        <taxon>Chlorobiales</taxon>
        <taxon>Chlorobiaceae</taxon>
        <taxon>Chlorobium/Pelodictyon group</taxon>
        <taxon>Chlorobium</taxon>
    </lineage>
</organism>
<comment type="similarity">
    <text evidence="3 4">In the N-terminal section; belongs to the HFCD (homo-oligomeric flavin containing Cys decarboxylase) superfamily.</text>
</comment>
<dbReference type="SUPFAM" id="SSF52507">
    <property type="entry name" value="Homo-oligomeric flavin-containing Cys decarboxylases, HFCD"/>
    <property type="match status" value="1"/>
</dbReference>
<comment type="cofactor">
    <cofactor evidence="3">
        <name>Mg(2+)</name>
        <dbReference type="ChEBI" id="CHEBI:18420"/>
    </cofactor>
</comment>
<comment type="cofactor">
    <cofactor evidence="3">
        <name>FMN</name>
        <dbReference type="ChEBI" id="CHEBI:58210"/>
    </cofactor>
    <text evidence="3">Binds 1 FMN per subunit.</text>
</comment>
<dbReference type="GO" id="GO:0004633">
    <property type="term" value="F:phosphopantothenoylcysteine decarboxylase activity"/>
    <property type="evidence" value="ECO:0007669"/>
    <property type="project" value="UniProtKB-UniRule"/>
</dbReference>
<dbReference type="PANTHER" id="PTHR14359">
    <property type="entry name" value="HOMO-OLIGOMERIC FLAVIN CONTAINING CYS DECARBOXYLASE FAMILY"/>
    <property type="match status" value="1"/>
</dbReference>
<feature type="binding site" evidence="3">
    <location>
        <position position="349"/>
    </location>
    <ligand>
        <name>CTP</name>
        <dbReference type="ChEBI" id="CHEBI:37563"/>
    </ligand>
</feature>
<dbReference type="AlphaFoldDB" id="B3ELK4"/>
<reference evidence="7" key="1">
    <citation type="submission" date="2008-06" db="EMBL/GenBank/DDBJ databases">
        <title>Complete sequence of Chlorobium phaeobacteroides BS1.</title>
        <authorList>
            <consortium name="US DOE Joint Genome Institute"/>
            <person name="Lucas S."/>
            <person name="Copeland A."/>
            <person name="Lapidus A."/>
            <person name="Glavina del Rio T."/>
            <person name="Dalin E."/>
            <person name="Tice H."/>
            <person name="Bruce D."/>
            <person name="Goodwin L."/>
            <person name="Pitluck S."/>
            <person name="Schmutz J."/>
            <person name="Larimer F."/>
            <person name="Land M."/>
            <person name="Hauser L."/>
            <person name="Kyrpides N."/>
            <person name="Ovchinnikova G."/>
            <person name="Li T."/>
            <person name="Liu Z."/>
            <person name="Zhao F."/>
            <person name="Overmann J."/>
            <person name="Bryant D.A."/>
            <person name="Richardson P."/>
        </authorList>
    </citation>
    <scope>NUCLEOTIDE SEQUENCE [LARGE SCALE GENOMIC DNA]</scope>
    <source>
        <strain evidence="7">BS1</strain>
    </source>
</reference>
<evidence type="ECO:0000256" key="4">
    <source>
        <dbReference type="RuleBase" id="RU364078"/>
    </source>
</evidence>
<dbReference type="InterPro" id="IPR035929">
    <property type="entry name" value="CoaB-like_sf"/>
</dbReference>
<feature type="region of interest" description="Phosphopantothenate--cysteine ligase" evidence="3">
    <location>
        <begin position="198"/>
        <end position="409"/>
    </location>
</feature>
<keyword evidence="1 3" id="KW-0210">Decarboxylase</keyword>
<dbReference type="EC" id="4.1.1.36" evidence="3"/>
<dbReference type="InterPro" id="IPR005252">
    <property type="entry name" value="CoaBC"/>
</dbReference>
<dbReference type="GO" id="GO:0004632">
    <property type="term" value="F:phosphopantothenate--cysteine ligase activity"/>
    <property type="evidence" value="ECO:0007669"/>
    <property type="project" value="UniProtKB-UniRule"/>
</dbReference>
<evidence type="ECO:0000259" key="5">
    <source>
        <dbReference type="Pfam" id="PF02441"/>
    </source>
</evidence>
<dbReference type="SUPFAM" id="SSF102645">
    <property type="entry name" value="CoaB-like"/>
    <property type="match status" value="1"/>
</dbReference>
<comment type="similarity">
    <text evidence="3 4">In the C-terminal section; belongs to the PPC synthetase family.</text>
</comment>
<accession>B3ELK4</accession>
<dbReference type="STRING" id="331678.Cphamn1_0366"/>
<dbReference type="NCBIfam" id="TIGR00521">
    <property type="entry name" value="coaBC_dfp"/>
    <property type="match status" value="1"/>
</dbReference>
<dbReference type="HOGENOM" id="CLU_033319_0_1_10"/>
<feature type="binding site" evidence="3">
    <location>
        <begin position="312"/>
        <end position="315"/>
    </location>
    <ligand>
        <name>CTP</name>
        <dbReference type="ChEBI" id="CHEBI:37563"/>
    </ligand>
</feature>
<feature type="domain" description="DNA/pantothenate metabolism flavoprotein C-terminal" evidence="6">
    <location>
        <begin position="193"/>
        <end position="403"/>
    </location>
</feature>
<dbReference type="HAMAP" id="MF_02225">
    <property type="entry name" value="CoaBC"/>
    <property type="match status" value="1"/>
</dbReference>
<evidence type="ECO:0000259" key="6">
    <source>
        <dbReference type="Pfam" id="PF04127"/>
    </source>
</evidence>